<dbReference type="Proteomes" id="UP001057402">
    <property type="component" value="Chromosome 3"/>
</dbReference>
<accession>A0ACB9RRU0</accession>
<comment type="caution">
    <text evidence="1">The sequence shown here is derived from an EMBL/GenBank/DDBJ whole genome shotgun (WGS) entry which is preliminary data.</text>
</comment>
<evidence type="ECO:0000313" key="1">
    <source>
        <dbReference type="EMBL" id="KAI4381795.1"/>
    </source>
</evidence>
<dbReference type="EMBL" id="CM042882">
    <property type="protein sequence ID" value="KAI4381795.1"/>
    <property type="molecule type" value="Genomic_DNA"/>
</dbReference>
<protein>
    <submittedName>
        <fullName evidence="1">Uncharacterized protein</fullName>
    </submittedName>
</protein>
<organism evidence="1 2">
    <name type="scientific">Melastoma candidum</name>
    <dbReference type="NCBI Taxonomy" id="119954"/>
    <lineage>
        <taxon>Eukaryota</taxon>
        <taxon>Viridiplantae</taxon>
        <taxon>Streptophyta</taxon>
        <taxon>Embryophyta</taxon>
        <taxon>Tracheophyta</taxon>
        <taxon>Spermatophyta</taxon>
        <taxon>Magnoliopsida</taxon>
        <taxon>eudicotyledons</taxon>
        <taxon>Gunneridae</taxon>
        <taxon>Pentapetalae</taxon>
        <taxon>rosids</taxon>
        <taxon>malvids</taxon>
        <taxon>Myrtales</taxon>
        <taxon>Melastomataceae</taxon>
        <taxon>Melastomatoideae</taxon>
        <taxon>Melastomateae</taxon>
        <taxon>Melastoma</taxon>
    </lineage>
</organism>
<evidence type="ECO:0000313" key="2">
    <source>
        <dbReference type="Proteomes" id="UP001057402"/>
    </source>
</evidence>
<name>A0ACB9RRU0_9MYRT</name>
<keyword evidence="2" id="KW-1185">Reference proteome</keyword>
<proteinExistence type="predicted"/>
<reference evidence="2" key="1">
    <citation type="journal article" date="2023" name="Front. Plant Sci.">
        <title>Chromosomal-level genome assembly of Melastoma candidum provides insights into trichome evolution.</title>
        <authorList>
            <person name="Zhong Y."/>
            <person name="Wu W."/>
            <person name="Sun C."/>
            <person name="Zou P."/>
            <person name="Liu Y."/>
            <person name="Dai S."/>
            <person name="Zhou R."/>
        </authorList>
    </citation>
    <scope>NUCLEOTIDE SEQUENCE [LARGE SCALE GENOMIC DNA]</scope>
</reference>
<gene>
    <name evidence="1" type="ORF">MLD38_007834</name>
</gene>
<sequence>MGKCYMDGKDCKKIEQYLGTSFLSRSCLSSSAFLITSIFLVISYNLLAPIPWIKKKLQKFRLNDMLELVPEQSEDPQLEQQEGLYVPMTSSEDGH</sequence>